<organism evidence="1 2">
    <name type="scientific">Bombella intestini</name>
    <dbReference type="NCBI Taxonomy" id="1539051"/>
    <lineage>
        <taxon>Bacteria</taxon>
        <taxon>Pseudomonadati</taxon>
        <taxon>Pseudomonadota</taxon>
        <taxon>Alphaproteobacteria</taxon>
        <taxon>Acetobacterales</taxon>
        <taxon>Acetobacteraceae</taxon>
        <taxon>Bombella</taxon>
    </lineage>
</organism>
<reference evidence="1 2" key="1">
    <citation type="journal article" date="2016" name="PLoS ONE">
        <title>Whole-Genome Sequence Analysis of Bombella intestini LMG 28161T, a Novel Acetic Acid Bacterium Isolated from the Crop of a Red-Tailed Bumble Bee, Bombus lapidarius.</title>
        <authorList>
            <person name="Li L."/>
            <person name="Illeghems K."/>
            <person name="Van Kerrebroeck S."/>
            <person name="Borremans W."/>
            <person name="Cleenwerck I."/>
            <person name="Smagghe G."/>
            <person name="De Vuyst L."/>
            <person name="Vandamme P."/>
        </authorList>
    </citation>
    <scope>NUCLEOTIDE SEQUENCE [LARGE SCALE GENOMIC DNA]</scope>
    <source>
        <strain evidence="1 2">R-52487</strain>
    </source>
</reference>
<gene>
    <name evidence="1" type="ORF">AL01_09470</name>
</gene>
<evidence type="ECO:0000313" key="1">
    <source>
        <dbReference type="EMBL" id="OOL16769.1"/>
    </source>
</evidence>
<dbReference type="Pfam" id="PF21983">
    <property type="entry name" value="NikA-like"/>
    <property type="match status" value="1"/>
</dbReference>
<sequence length="110" mass="12763">MLVTRIFATMSQNIRTHMLRVRCSDDEWNDLKKQADDAGLSMSALVRDHLGKLTIRNRTDERKRLAMLNRINANLNMIARWVNTHKSRAETVQIVSHLIAIQRNIKDLSP</sequence>
<keyword evidence="2" id="KW-1185">Reference proteome</keyword>
<dbReference type="OrthoDB" id="2004071at2"/>
<dbReference type="Proteomes" id="UP000200980">
    <property type="component" value="Unassembled WGS sequence"/>
</dbReference>
<dbReference type="STRING" id="1539051.AL01_09470"/>
<accession>A0A1S8GMV0</accession>
<protein>
    <recommendedName>
        <fullName evidence="3">Bacterial mobilisation domain-containing protein</fullName>
    </recommendedName>
</protein>
<evidence type="ECO:0000313" key="2">
    <source>
        <dbReference type="Proteomes" id="UP000200980"/>
    </source>
</evidence>
<comment type="caution">
    <text evidence="1">The sequence shown here is derived from an EMBL/GenBank/DDBJ whole genome shotgun (WGS) entry which is preliminary data.</text>
</comment>
<proteinExistence type="predicted"/>
<dbReference type="EMBL" id="JATM01000009">
    <property type="protein sequence ID" value="OOL16769.1"/>
    <property type="molecule type" value="Genomic_DNA"/>
</dbReference>
<dbReference type="AlphaFoldDB" id="A0A1S8GMV0"/>
<name>A0A1S8GMV0_9PROT</name>
<dbReference type="InterPro" id="IPR053842">
    <property type="entry name" value="NikA-like"/>
</dbReference>
<evidence type="ECO:0008006" key="3">
    <source>
        <dbReference type="Google" id="ProtNLM"/>
    </source>
</evidence>